<evidence type="ECO:0000313" key="2">
    <source>
        <dbReference type="EMBL" id="SNY89500.1"/>
    </source>
</evidence>
<dbReference type="Proteomes" id="UP000219565">
    <property type="component" value="Unassembled WGS sequence"/>
</dbReference>
<evidence type="ECO:0000259" key="1">
    <source>
        <dbReference type="PROSITE" id="PS51819"/>
    </source>
</evidence>
<dbReference type="AlphaFoldDB" id="A0A285LX50"/>
<protein>
    <recommendedName>
        <fullName evidence="1">VOC domain-containing protein</fullName>
    </recommendedName>
</protein>
<organism evidence="2 3">
    <name type="scientific">Nocardia amikacinitolerans</name>
    <dbReference type="NCBI Taxonomy" id="756689"/>
    <lineage>
        <taxon>Bacteria</taxon>
        <taxon>Bacillati</taxon>
        <taxon>Actinomycetota</taxon>
        <taxon>Actinomycetes</taxon>
        <taxon>Mycobacteriales</taxon>
        <taxon>Nocardiaceae</taxon>
        <taxon>Nocardia</taxon>
    </lineage>
</organism>
<dbReference type="SUPFAM" id="SSF54593">
    <property type="entry name" value="Glyoxalase/Bleomycin resistance protein/Dihydroxybiphenyl dioxygenase"/>
    <property type="match status" value="1"/>
</dbReference>
<dbReference type="Pfam" id="PF00903">
    <property type="entry name" value="Glyoxalase"/>
    <property type="match status" value="1"/>
</dbReference>
<reference evidence="2 3" key="1">
    <citation type="submission" date="2017-09" db="EMBL/GenBank/DDBJ databases">
        <authorList>
            <person name="Ehlers B."/>
            <person name="Leendertz F.H."/>
        </authorList>
    </citation>
    <scope>NUCLEOTIDE SEQUENCE [LARGE SCALE GENOMIC DNA]</scope>
    <source>
        <strain evidence="2 3">DSM 45537</strain>
    </source>
</reference>
<sequence>MNSCAVTQDYPGFVQCSLGEGSSSLTLYEWDAAAQDAGVSPEGSGFRGSSFHFITDSRDAVDEVMRAAVAAGGAVVQEASAAEWGGYSGYFSDPDGYLWKVATAA</sequence>
<dbReference type="RefSeq" id="WP_245910625.1">
    <property type="nucleotide sequence ID" value="NZ_JAMTCV010000012.1"/>
</dbReference>
<dbReference type="InterPro" id="IPR037523">
    <property type="entry name" value="VOC_core"/>
</dbReference>
<keyword evidence="3" id="KW-1185">Reference proteome</keyword>
<dbReference type="InterPro" id="IPR029068">
    <property type="entry name" value="Glyas_Bleomycin-R_OHBP_Dase"/>
</dbReference>
<proteinExistence type="predicted"/>
<dbReference type="EMBL" id="OBEG01000009">
    <property type="protein sequence ID" value="SNY89500.1"/>
    <property type="molecule type" value="Genomic_DNA"/>
</dbReference>
<dbReference type="InterPro" id="IPR004360">
    <property type="entry name" value="Glyas_Fos-R_dOase_dom"/>
</dbReference>
<dbReference type="PANTHER" id="PTHR36503:SF1">
    <property type="entry name" value="BLR2520 PROTEIN"/>
    <property type="match status" value="1"/>
</dbReference>
<dbReference type="PROSITE" id="PS51819">
    <property type="entry name" value="VOC"/>
    <property type="match status" value="1"/>
</dbReference>
<feature type="domain" description="VOC" evidence="1">
    <location>
        <begin position="1"/>
        <end position="104"/>
    </location>
</feature>
<dbReference type="Gene3D" id="3.10.180.10">
    <property type="entry name" value="2,3-Dihydroxybiphenyl 1,2-Dioxygenase, domain 1"/>
    <property type="match status" value="1"/>
</dbReference>
<name>A0A285LX50_9NOCA</name>
<accession>A0A285LX50</accession>
<dbReference type="STRING" id="1379680.GCA_001612615_04442"/>
<evidence type="ECO:0000313" key="3">
    <source>
        <dbReference type="Proteomes" id="UP000219565"/>
    </source>
</evidence>
<dbReference type="PANTHER" id="PTHR36503">
    <property type="entry name" value="BLR2520 PROTEIN"/>
    <property type="match status" value="1"/>
</dbReference>
<gene>
    <name evidence="2" type="ORF">SAMN04244553_6519</name>
</gene>